<evidence type="ECO:0000256" key="6">
    <source>
        <dbReference type="ARBA" id="ARBA00022917"/>
    </source>
</evidence>
<comment type="caution">
    <text evidence="12">The sequence shown here is derived from an EMBL/GenBank/DDBJ whole genome shotgun (WGS) entry which is preliminary data.</text>
</comment>
<dbReference type="SUPFAM" id="SSF50104">
    <property type="entry name" value="Translation proteins SH3-like domain"/>
    <property type="match status" value="1"/>
</dbReference>
<dbReference type="InterPro" id="IPR008991">
    <property type="entry name" value="Translation_prot_SH3-like_sf"/>
</dbReference>
<proteinExistence type="inferred from homology"/>
<dbReference type="InterPro" id="IPR013185">
    <property type="entry name" value="Transl_elong_KOW-like"/>
</dbReference>
<dbReference type="GO" id="GO:0003746">
    <property type="term" value="F:translation elongation factor activity"/>
    <property type="evidence" value="ECO:0007669"/>
    <property type="project" value="UniProtKB-UniRule"/>
</dbReference>
<comment type="function">
    <text evidence="7">Involved in peptide bond synthesis. Stimulates efficient translation and peptide-bond synthesis on native or reconstituted 70S ribosomes in vitro. Probably functions indirectly by altering the affinity of the ribosome for aminoacyl-tRNA, thus increasing their reactivity as acceptors for peptidyl transferase.</text>
</comment>
<evidence type="ECO:0000313" key="12">
    <source>
        <dbReference type="EMBL" id="OGY33858.1"/>
    </source>
</evidence>
<dbReference type="AlphaFoldDB" id="A0A1G1X1H6"/>
<dbReference type="PANTHER" id="PTHR30053:SF12">
    <property type="entry name" value="ELONGATION FACTOR P (EF-P) FAMILY PROTEIN"/>
    <property type="match status" value="1"/>
</dbReference>
<evidence type="ECO:0000256" key="1">
    <source>
        <dbReference type="ARBA" id="ARBA00004496"/>
    </source>
</evidence>
<feature type="domain" description="Elongation factor P C-terminal" evidence="10">
    <location>
        <begin position="133"/>
        <end position="188"/>
    </location>
</feature>
<feature type="domain" description="Translation elongation factor P/YeiP central" evidence="11">
    <location>
        <begin position="71"/>
        <end position="125"/>
    </location>
</feature>
<evidence type="ECO:0000259" key="10">
    <source>
        <dbReference type="SMART" id="SM00841"/>
    </source>
</evidence>
<dbReference type="Pfam" id="PF09285">
    <property type="entry name" value="Elong-fact-P_C"/>
    <property type="match status" value="1"/>
</dbReference>
<keyword evidence="4 7" id="KW-0963">Cytoplasm</keyword>
<name>A0A1G1X1H6_9BACT</name>
<sequence length="189" mass="21447">MATLPFNDIRKGKGKIIVLDGEPYIIASAEFLRKQQRRPVIHTILKHLKTNQTKEHTFQQSDKVEEADIEHSPHQYLYQEGGKYVFMNGQTYEQVEIPSDIIGDLARFLLEGQEVNIVLFEGTAVSLDMPIKIDRKVIEAPEGVRGDTSSNVTKEIVIEGGVRLRAPLFIKEGELIRIDSRTGDYLERA</sequence>
<dbReference type="Pfam" id="PF08207">
    <property type="entry name" value="EFP_N"/>
    <property type="match status" value="1"/>
</dbReference>
<dbReference type="UniPathway" id="UPA00345"/>
<dbReference type="FunFam" id="2.40.50.140:FF:000004">
    <property type="entry name" value="Elongation factor P"/>
    <property type="match status" value="1"/>
</dbReference>
<dbReference type="SUPFAM" id="SSF50249">
    <property type="entry name" value="Nucleic acid-binding proteins"/>
    <property type="match status" value="2"/>
</dbReference>
<evidence type="ECO:0000259" key="11">
    <source>
        <dbReference type="SMART" id="SM01185"/>
    </source>
</evidence>
<dbReference type="InterPro" id="IPR011768">
    <property type="entry name" value="Transl_elongation_fac_P"/>
</dbReference>
<comment type="similarity">
    <text evidence="3 7 9">Belongs to the elongation factor P family.</text>
</comment>
<dbReference type="Gene3D" id="2.30.30.30">
    <property type="match status" value="1"/>
</dbReference>
<evidence type="ECO:0000256" key="4">
    <source>
        <dbReference type="ARBA" id="ARBA00022490"/>
    </source>
</evidence>
<dbReference type="FunFam" id="2.40.50.140:FF:000009">
    <property type="entry name" value="Elongation factor P"/>
    <property type="match status" value="1"/>
</dbReference>
<dbReference type="CDD" id="cd04470">
    <property type="entry name" value="S1_EF-P_repeat_1"/>
    <property type="match status" value="1"/>
</dbReference>
<dbReference type="InterPro" id="IPR014722">
    <property type="entry name" value="Rib_uL2_dom2"/>
</dbReference>
<dbReference type="InterPro" id="IPR015365">
    <property type="entry name" value="Elong-fact-P_C"/>
</dbReference>
<keyword evidence="6 7" id="KW-0648">Protein biosynthesis</keyword>
<dbReference type="NCBIfam" id="TIGR00038">
    <property type="entry name" value="efp"/>
    <property type="match status" value="1"/>
</dbReference>
<dbReference type="PANTHER" id="PTHR30053">
    <property type="entry name" value="ELONGATION FACTOR P"/>
    <property type="match status" value="1"/>
</dbReference>
<evidence type="ECO:0000256" key="9">
    <source>
        <dbReference type="RuleBase" id="RU004389"/>
    </source>
</evidence>
<reference evidence="12 13" key="1">
    <citation type="journal article" date="2016" name="Nat. Commun.">
        <title>Thousands of microbial genomes shed light on interconnected biogeochemical processes in an aquifer system.</title>
        <authorList>
            <person name="Anantharaman K."/>
            <person name="Brown C.T."/>
            <person name="Hug L.A."/>
            <person name="Sharon I."/>
            <person name="Castelle C.J."/>
            <person name="Probst A.J."/>
            <person name="Thomas B.C."/>
            <person name="Singh A."/>
            <person name="Wilkins M.J."/>
            <person name="Karaoz U."/>
            <person name="Brodie E.L."/>
            <person name="Williams K.H."/>
            <person name="Hubbard S.S."/>
            <person name="Banfield J.F."/>
        </authorList>
    </citation>
    <scope>NUCLEOTIDE SEQUENCE [LARGE SCALE GENOMIC DNA]</scope>
</reference>
<dbReference type="InterPro" id="IPR001059">
    <property type="entry name" value="Transl_elong_P/YeiP_cen"/>
</dbReference>
<dbReference type="GO" id="GO:0005829">
    <property type="term" value="C:cytosol"/>
    <property type="evidence" value="ECO:0007669"/>
    <property type="project" value="UniProtKB-ARBA"/>
</dbReference>
<dbReference type="Gene3D" id="2.40.50.140">
    <property type="entry name" value="Nucleic acid-binding proteins"/>
    <property type="match status" value="2"/>
</dbReference>
<evidence type="ECO:0000313" key="13">
    <source>
        <dbReference type="Proteomes" id="UP000177528"/>
    </source>
</evidence>
<dbReference type="CDD" id="cd05794">
    <property type="entry name" value="S1_EF-P_repeat_2"/>
    <property type="match status" value="1"/>
</dbReference>
<evidence type="ECO:0000256" key="2">
    <source>
        <dbReference type="ARBA" id="ARBA00004815"/>
    </source>
</evidence>
<comment type="subcellular location">
    <subcellularLocation>
        <location evidence="1 7">Cytoplasm</location>
    </subcellularLocation>
</comment>
<evidence type="ECO:0000256" key="8">
    <source>
        <dbReference type="NCBIfam" id="TIGR00038"/>
    </source>
</evidence>
<accession>A0A1G1X1H6</accession>
<dbReference type="HAMAP" id="MF_00141">
    <property type="entry name" value="EF_P"/>
    <property type="match status" value="1"/>
</dbReference>
<evidence type="ECO:0000256" key="5">
    <source>
        <dbReference type="ARBA" id="ARBA00022768"/>
    </source>
</evidence>
<gene>
    <name evidence="7" type="primary">efp</name>
    <name evidence="12" type="ORF">A3D99_03935</name>
</gene>
<dbReference type="Pfam" id="PF01132">
    <property type="entry name" value="EFP"/>
    <property type="match status" value="1"/>
</dbReference>
<protein>
    <recommendedName>
        <fullName evidence="7 8">Elongation factor P</fullName>
        <shortName evidence="7">EF-P</shortName>
    </recommendedName>
</protein>
<evidence type="ECO:0000256" key="7">
    <source>
        <dbReference type="HAMAP-Rule" id="MF_00141"/>
    </source>
</evidence>
<dbReference type="Proteomes" id="UP000177528">
    <property type="component" value="Unassembled WGS sequence"/>
</dbReference>
<dbReference type="PIRSF" id="PIRSF005901">
    <property type="entry name" value="EF-P"/>
    <property type="match status" value="1"/>
</dbReference>
<dbReference type="NCBIfam" id="NF001810">
    <property type="entry name" value="PRK00529.1"/>
    <property type="match status" value="1"/>
</dbReference>
<organism evidence="12 13">
    <name type="scientific">Candidatus Andersenbacteria bacterium RIFCSPHIGHO2_12_FULL_45_11</name>
    <dbReference type="NCBI Taxonomy" id="1797281"/>
    <lineage>
        <taxon>Bacteria</taxon>
        <taxon>Candidatus Anderseniibacteriota</taxon>
    </lineage>
</organism>
<dbReference type="EMBL" id="MHHR01000026">
    <property type="protein sequence ID" value="OGY33858.1"/>
    <property type="molecule type" value="Genomic_DNA"/>
</dbReference>
<keyword evidence="5 7" id="KW-0251">Elongation factor</keyword>
<dbReference type="GO" id="GO:0043043">
    <property type="term" value="P:peptide biosynthetic process"/>
    <property type="evidence" value="ECO:0007669"/>
    <property type="project" value="InterPro"/>
</dbReference>
<dbReference type="SMART" id="SM00841">
    <property type="entry name" value="Elong-fact-P_C"/>
    <property type="match status" value="1"/>
</dbReference>
<dbReference type="SMART" id="SM01185">
    <property type="entry name" value="EFP"/>
    <property type="match status" value="1"/>
</dbReference>
<comment type="pathway">
    <text evidence="2 7">Protein biosynthesis; polypeptide chain elongation.</text>
</comment>
<dbReference type="InterPro" id="IPR020599">
    <property type="entry name" value="Transl_elong_fac_P/YeiP"/>
</dbReference>
<dbReference type="InterPro" id="IPR012340">
    <property type="entry name" value="NA-bd_OB-fold"/>
</dbReference>
<evidence type="ECO:0000256" key="3">
    <source>
        <dbReference type="ARBA" id="ARBA00009479"/>
    </source>
</evidence>